<dbReference type="InterPro" id="IPR001584">
    <property type="entry name" value="Integrase_cat-core"/>
</dbReference>
<dbReference type="PANTHER" id="PTHR47515:SF2">
    <property type="entry name" value="INTEGRASE CORE DOMAIN PROTEIN"/>
    <property type="match status" value="1"/>
</dbReference>
<dbReference type="EMBL" id="CP056775">
    <property type="protein sequence ID" value="QRR00815.1"/>
    <property type="molecule type" value="Genomic_DNA"/>
</dbReference>
<sequence>MKHRCRHKRRLPARIKQPLQVPSQPNKGWSMDFVSVALVSKCNYIQPGKPMQNGCVERLNRTYREDVLDACYWMLKTTSNGDRSTSFVPRNRELHQD</sequence>
<evidence type="ECO:0000259" key="1">
    <source>
        <dbReference type="Pfam" id="PF13683"/>
    </source>
</evidence>
<dbReference type="SUPFAM" id="SSF53098">
    <property type="entry name" value="Ribonuclease H-like"/>
    <property type="match status" value="1"/>
</dbReference>
<reference evidence="2 3" key="1">
    <citation type="submission" date="2020-06" db="EMBL/GenBank/DDBJ databases">
        <title>Dyadobacter sandarakinus sp. nov., isolated from the soil of the Arctic Yellow River Station.</title>
        <authorList>
            <person name="Zhang Y."/>
            <person name="Peng F."/>
        </authorList>
    </citation>
    <scope>NUCLEOTIDE SEQUENCE [LARGE SCALE GENOMIC DNA]</scope>
    <source>
        <strain evidence="2 3">Q3-56</strain>
    </source>
</reference>
<keyword evidence="3" id="KW-1185">Reference proteome</keyword>
<name>A0ABX7I4F4_9BACT</name>
<protein>
    <submittedName>
        <fullName evidence="2">Transposase</fullName>
    </submittedName>
</protein>
<proteinExistence type="predicted"/>
<dbReference type="Pfam" id="PF13683">
    <property type="entry name" value="rve_3"/>
    <property type="match status" value="1"/>
</dbReference>
<feature type="domain" description="Integrase catalytic" evidence="1">
    <location>
        <begin position="41"/>
        <end position="70"/>
    </location>
</feature>
<evidence type="ECO:0000313" key="2">
    <source>
        <dbReference type="EMBL" id="QRR00815.1"/>
    </source>
</evidence>
<accession>A0ABX7I4F4</accession>
<gene>
    <name evidence="2" type="ORF">HWI92_07785</name>
</gene>
<organism evidence="2 3">
    <name type="scientific">Dyadobacter sandarakinus</name>
    <dbReference type="NCBI Taxonomy" id="2747268"/>
    <lineage>
        <taxon>Bacteria</taxon>
        <taxon>Pseudomonadati</taxon>
        <taxon>Bacteroidota</taxon>
        <taxon>Cytophagia</taxon>
        <taxon>Cytophagales</taxon>
        <taxon>Spirosomataceae</taxon>
        <taxon>Dyadobacter</taxon>
    </lineage>
</organism>
<dbReference type="PANTHER" id="PTHR47515">
    <property type="entry name" value="LOW CALCIUM RESPONSE LOCUS PROTEIN T"/>
    <property type="match status" value="1"/>
</dbReference>
<evidence type="ECO:0000313" key="3">
    <source>
        <dbReference type="Proteomes" id="UP000612680"/>
    </source>
</evidence>
<dbReference type="InterPro" id="IPR012337">
    <property type="entry name" value="RNaseH-like_sf"/>
</dbReference>
<dbReference type="Proteomes" id="UP000612680">
    <property type="component" value="Chromosome"/>
</dbReference>